<keyword evidence="3" id="KW-0349">Heme</keyword>
<sequence>MSVWAEKPAESVRIDAILEAHWKEKGVQGEAIVDDQIFLRRTYLTVAGRIPSYEEAQTWLASQDVDKRNKLIEQLIESEGFVNQQFNLWADALRIRTTGRDGDVSGGKYFVPWLKNQLRANTPYNVWVREILAAEGAPWDNPASSYYLRDVGMPLDNMAITMQVFLGTQMQCAQCHDHPTDVWTRRDFYEMAAFRYAVNTRRNYGQMEPLQPLLKELQERKLDGLSDKEKKKMNADKLLNPAGRDLFRSMRWQTTRNDRKLKFPDDYQYEDVPAKSVVDPHTIFGESPDVKKLKADDRAEFYANWITSTENPRFTVVIANRVWKSVMGRGALEPIDDIRGDSQSEVPGLSEELTAIMHQVNYDLKAYYRILLETDYFQRSAVVFDSENPDSYHFTGPTLRRLSAEQLWDSYVVLLKPDIDNRPENYQDPLPPPPGPVQLLSTFTPEQMADYLDSAEKAWKERQDARTAFYRVRSDPEKADTEEYKELKQTHQAAEKKWRSYSNVSDAMMMMGEAEEQDATEDQKKKGKKPQWWERNLARAADLNSPENVDHWLRVFGQSDRDIVDNADETSTVNQALLLLNSGETNSILTEKSDPVKRAKEAKDPIKALEALTIGFLTRQPSEQEKAYLLAQWETNPKLARERMAWAMVNTQEFLFLQ</sequence>
<accession>A0A8J3DB54</accession>
<keyword evidence="6" id="KW-1185">Reference proteome</keyword>
<evidence type="ECO:0000256" key="3">
    <source>
        <dbReference type="PROSITE-ProRule" id="PRU00433"/>
    </source>
</evidence>
<evidence type="ECO:0000259" key="4">
    <source>
        <dbReference type="PROSITE" id="PS51007"/>
    </source>
</evidence>
<dbReference type="InterPro" id="IPR022655">
    <property type="entry name" value="DUF1553"/>
</dbReference>
<keyword evidence="2 3" id="KW-0408">Iron</keyword>
<dbReference type="RefSeq" id="WP_189513475.1">
    <property type="nucleotide sequence ID" value="NZ_BMXG01000007.1"/>
</dbReference>
<gene>
    <name evidence="5" type="ORF">GCM10007047_14600</name>
</gene>
<dbReference type="GO" id="GO:0046872">
    <property type="term" value="F:metal ion binding"/>
    <property type="evidence" value="ECO:0007669"/>
    <property type="project" value="UniProtKB-KW"/>
</dbReference>
<protein>
    <recommendedName>
        <fullName evidence="4">Cytochrome c domain-containing protein</fullName>
    </recommendedName>
</protein>
<proteinExistence type="predicted"/>
<dbReference type="InterPro" id="IPR009056">
    <property type="entry name" value="Cyt_c-like_dom"/>
</dbReference>
<dbReference type="InterPro" id="IPR011444">
    <property type="entry name" value="DUF1549"/>
</dbReference>
<dbReference type="EMBL" id="BMXG01000007">
    <property type="protein sequence ID" value="GHB99436.1"/>
    <property type="molecule type" value="Genomic_DNA"/>
</dbReference>
<organism evidence="5 6">
    <name type="scientific">Cerasicoccus arenae</name>
    <dbReference type="NCBI Taxonomy" id="424488"/>
    <lineage>
        <taxon>Bacteria</taxon>
        <taxon>Pseudomonadati</taxon>
        <taxon>Verrucomicrobiota</taxon>
        <taxon>Opitutia</taxon>
        <taxon>Puniceicoccales</taxon>
        <taxon>Cerasicoccaceae</taxon>
        <taxon>Cerasicoccus</taxon>
    </lineage>
</organism>
<dbReference type="Proteomes" id="UP000642829">
    <property type="component" value="Unassembled WGS sequence"/>
</dbReference>
<evidence type="ECO:0000256" key="1">
    <source>
        <dbReference type="ARBA" id="ARBA00022723"/>
    </source>
</evidence>
<comment type="caution">
    <text evidence="5">The sequence shown here is derived from an EMBL/GenBank/DDBJ whole genome shotgun (WGS) entry which is preliminary data.</text>
</comment>
<keyword evidence="1 3" id="KW-0479">Metal-binding</keyword>
<reference evidence="5" key="2">
    <citation type="submission" date="2020-09" db="EMBL/GenBank/DDBJ databases">
        <authorList>
            <person name="Sun Q."/>
            <person name="Kim S."/>
        </authorList>
    </citation>
    <scope>NUCLEOTIDE SEQUENCE</scope>
    <source>
        <strain evidence="5">KCTC 12870</strain>
    </source>
</reference>
<dbReference type="PANTHER" id="PTHR35889">
    <property type="entry name" value="CYCLOINULO-OLIGOSACCHARIDE FRUCTANOTRANSFERASE-RELATED"/>
    <property type="match status" value="1"/>
</dbReference>
<dbReference type="GO" id="GO:0020037">
    <property type="term" value="F:heme binding"/>
    <property type="evidence" value="ECO:0007669"/>
    <property type="project" value="InterPro"/>
</dbReference>
<dbReference type="GO" id="GO:0009055">
    <property type="term" value="F:electron transfer activity"/>
    <property type="evidence" value="ECO:0007669"/>
    <property type="project" value="InterPro"/>
</dbReference>
<feature type="domain" description="Cytochrome c" evidence="4">
    <location>
        <begin position="156"/>
        <end position="310"/>
    </location>
</feature>
<dbReference type="PROSITE" id="PS51007">
    <property type="entry name" value="CYTC"/>
    <property type="match status" value="1"/>
</dbReference>
<dbReference type="Pfam" id="PF07587">
    <property type="entry name" value="PSD1"/>
    <property type="match status" value="1"/>
</dbReference>
<dbReference type="AlphaFoldDB" id="A0A8J3DB54"/>
<dbReference type="PANTHER" id="PTHR35889:SF3">
    <property type="entry name" value="F-BOX DOMAIN-CONTAINING PROTEIN"/>
    <property type="match status" value="1"/>
</dbReference>
<reference evidence="5" key="1">
    <citation type="journal article" date="2014" name="Int. J. Syst. Evol. Microbiol.">
        <title>Complete genome sequence of Corynebacterium casei LMG S-19264T (=DSM 44701T), isolated from a smear-ripened cheese.</title>
        <authorList>
            <consortium name="US DOE Joint Genome Institute (JGI-PGF)"/>
            <person name="Walter F."/>
            <person name="Albersmeier A."/>
            <person name="Kalinowski J."/>
            <person name="Ruckert C."/>
        </authorList>
    </citation>
    <scope>NUCLEOTIDE SEQUENCE</scope>
    <source>
        <strain evidence="5">KCTC 12870</strain>
    </source>
</reference>
<evidence type="ECO:0000256" key="2">
    <source>
        <dbReference type="ARBA" id="ARBA00023004"/>
    </source>
</evidence>
<dbReference type="Pfam" id="PF07583">
    <property type="entry name" value="PSCyt2"/>
    <property type="match status" value="1"/>
</dbReference>
<evidence type="ECO:0000313" key="5">
    <source>
        <dbReference type="EMBL" id="GHB99436.1"/>
    </source>
</evidence>
<name>A0A8J3DB54_9BACT</name>
<evidence type="ECO:0000313" key="6">
    <source>
        <dbReference type="Proteomes" id="UP000642829"/>
    </source>
</evidence>